<gene>
    <name evidence="1" type="ORF">CRENBAI_001260</name>
</gene>
<evidence type="ECO:0000313" key="1">
    <source>
        <dbReference type="EMBL" id="KAK5615418.1"/>
    </source>
</evidence>
<proteinExistence type="predicted"/>
<sequence>MAGLGGLKNPNQSVRVCAVSFPVGLTRVVWTDCSGSMLLLLRPRLVSPALRAAVAAQRLKAGEVSVGAGGRLQRCADQS</sequence>
<organism evidence="1 2">
    <name type="scientific">Crenichthys baileyi</name>
    <name type="common">White River springfish</name>
    <dbReference type="NCBI Taxonomy" id="28760"/>
    <lineage>
        <taxon>Eukaryota</taxon>
        <taxon>Metazoa</taxon>
        <taxon>Chordata</taxon>
        <taxon>Craniata</taxon>
        <taxon>Vertebrata</taxon>
        <taxon>Euteleostomi</taxon>
        <taxon>Actinopterygii</taxon>
        <taxon>Neopterygii</taxon>
        <taxon>Teleostei</taxon>
        <taxon>Neoteleostei</taxon>
        <taxon>Acanthomorphata</taxon>
        <taxon>Ovalentaria</taxon>
        <taxon>Atherinomorphae</taxon>
        <taxon>Cyprinodontiformes</taxon>
        <taxon>Goodeidae</taxon>
        <taxon>Crenichthys</taxon>
    </lineage>
</organism>
<feature type="non-terminal residue" evidence="1">
    <location>
        <position position="79"/>
    </location>
</feature>
<dbReference type="AlphaFoldDB" id="A0AAV9S2J0"/>
<dbReference type="Proteomes" id="UP001311232">
    <property type="component" value="Unassembled WGS sequence"/>
</dbReference>
<accession>A0AAV9S2J0</accession>
<keyword evidence="2" id="KW-1185">Reference proteome</keyword>
<reference evidence="1 2" key="1">
    <citation type="submission" date="2021-06" db="EMBL/GenBank/DDBJ databases">
        <authorList>
            <person name="Palmer J.M."/>
        </authorList>
    </citation>
    <scope>NUCLEOTIDE SEQUENCE [LARGE SCALE GENOMIC DNA]</scope>
    <source>
        <strain evidence="1 2">MEX-2019</strain>
        <tissue evidence="1">Muscle</tissue>
    </source>
</reference>
<dbReference type="EMBL" id="JAHHUM010000965">
    <property type="protein sequence ID" value="KAK5615418.1"/>
    <property type="molecule type" value="Genomic_DNA"/>
</dbReference>
<name>A0AAV9S2J0_9TELE</name>
<comment type="caution">
    <text evidence="1">The sequence shown here is derived from an EMBL/GenBank/DDBJ whole genome shotgun (WGS) entry which is preliminary data.</text>
</comment>
<evidence type="ECO:0000313" key="2">
    <source>
        <dbReference type="Proteomes" id="UP001311232"/>
    </source>
</evidence>
<protein>
    <submittedName>
        <fullName evidence="1">Uncharacterized protein</fullName>
    </submittedName>
</protein>